<gene>
    <name evidence="3" type="ORF">FCM35_KLT10289</name>
</gene>
<comment type="similarity">
    <text evidence="1">Belongs to the UDP-glycosyltransferase family.</text>
</comment>
<evidence type="ECO:0000256" key="1">
    <source>
        <dbReference type="ARBA" id="ARBA00009995"/>
    </source>
</evidence>
<dbReference type="OrthoDB" id="784214at2759"/>
<evidence type="ECO:0000256" key="2">
    <source>
        <dbReference type="ARBA" id="ARBA00022679"/>
    </source>
</evidence>
<dbReference type="PANTHER" id="PTHR48047:SF51">
    <property type="entry name" value="GLYCOSYLTRANSFERASE"/>
    <property type="match status" value="1"/>
</dbReference>
<protein>
    <submittedName>
        <fullName evidence="3">UDP-glycosyltransferase 90A1</fullName>
    </submittedName>
</protein>
<dbReference type="SUPFAM" id="SSF53756">
    <property type="entry name" value="UDP-Glycosyltransferase/glycogen phosphorylase"/>
    <property type="match status" value="1"/>
</dbReference>
<comment type="caution">
    <text evidence="3">The sequence shown here is derived from an EMBL/GenBank/DDBJ whole genome shotgun (WGS) entry which is preliminary data.</text>
</comment>
<organism evidence="3 4">
    <name type="scientific">Carex littledalei</name>
    <dbReference type="NCBI Taxonomy" id="544730"/>
    <lineage>
        <taxon>Eukaryota</taxon>
        <taxon>Viridiplantae</taxon>
        <taxon>Streptophyta</taxon>
        <taxon>Embryophyta</taxon>
        <taxon>Tracheophyta</taxon>
        <taxon>Spermatophyta</taxon>
        <taxon>Magnoliopsida</taxon>
        <taxon>Liliopsida</taxon>
        <taxon>Poales</taxon>
        <taxon>Cyperaceae</taxon>
        <taxon>Cyperoideae</taxon>
        <taxon>Cariceae</taxon>
        <taxon>Carex</taxon>
        <taxon>Carex subgen. Euthyceras</taxon>
    </lineage>
</organism>
<keyword evidence="2 3" id="KW-0808">Transferase</keyword>
<dbReference type="Gene3D" id="3.40.50.2000">
    <property type="entry name" value="Glycogen Phosphorylase B"/>
    <property type="match status" value="1"/>
</dbReference>
<dbReference type="PANTHER" id="PTHR48047">
    <property type="entry name" value="GLYCOSYLTRANSFERASE"/>
    <property type="match status" value="1"/>
</dbReference>
<dbReference type="Pfam" id="PF00201">
    <property type="entry name" value="UDPGT"/>
    <property type="match status" value="1"/>
</dbReference>
<dbReference type="AlphaFoldDB" id="A0A833QL49"/>
<accession>A0A833QL49</accession>
<evidence type="ECO:0000313" key="3">
    <source>
        <dbReference type="EMBL" id="KAF3325218.1"/>
    </source>
</evidence>
<dbReference type="InterPro" id="IPR002213">
    <property type="entry name" value="UDP_glucos_trans"/>
</dbReference>
<name>A0A833QL49_9POAL</name>
<keyword evidence="4" id="KW-1185">Reference proteome</keyword>
<evidence type="ECO:0000313" key="4">
    <source>
        <dbReference type="Proteomes" id="UP000623129"/>
    </source>
</evidence>
<dbReference type="GO" id="GO:0035251">
    <property type="term" value="F:UDP-glucosyltransferase activity"/>
    <property type="evidence" value="ECO:0007669"/>
    <property type="project" value="TreeGrafter"/>
</dbReference>
<proteinExistence type="inferred from homology"/>
<reference evidence="3" key="1">
    <citation type="submission" date="2020-01" db="EMBL/GenBank/DDBJ databases">
        <title>Genome sequence of Kobresia littledalei, the first chromosome-level genome in the family Cyperaceae.</title>
        <authorList>
            <person name="Qu G."/>
        </authorList>
    </citation>
    <scope>NUCLEOTIDE SEQUENCE</scope>
    <source>
        <strain evidence="3">C.B.Clarke</strain>
        <tissue evidence="3">Leaf</tissue>
    </source>
</reference>
<sequence length="68" mass="7633">MYNAVHGFMSDCGWNSVMESLCAGVPVFAWPMMEEQRLNAKFAVEELRMGLRIRASDGTKHGLVKAEQ</sequence>
<dbReference type="Proteomes" id="UP000623129">
    <property type="component" value="Unassembled WGS sequence"/>
</dbReference>
<dbReference type="EMBL" id="SWLB01000020">
    <property type="protein sequence ID" value="KAF3325218.1"/>
    <property type="molecule type" value="Genomic_DNA"/>
</dbReference>